<dbReference type="Proteomes" id="UP000588098">
    <property type="component" value="Unassembled WGS sequence"/>
</dbReference>
<accession>A0A7W9V077</accession>
<comment type="caution">
    <text evidence="2">The sequence shown here is derived from an EMBL/GenBank/DDBJ whole genome shotgun (WGS) entry which is preliminary data.</text>
</comment>
<feature type="region of interest" description="Disordered" evidence="1">
    <location>
        <begin position="36"/>
        <end position="56"/>
    </location>
</feature>
<protein>
    <submittedName>
        <fullName evidence="2">Streptomycin 6-kinase</fullName>
        <ecNumber evidence="2">2.7.1.72</ecNumber>
    </submittedName>
</protein>
<reference evidence="2 3" key="1">
    <citation type="submission" date="2020-08" db="EMBL/GenBank/DDBJ databases">
        <title>Genomic Encyclopedia of Type Strains, Phase III (KMG-III): the genomes of soil and plant-associated and newly described type strains.</title>
        <authorList>
            <person name="Whitman W."/>
        </authorList>
    </citation>
    <scope>NUCLEOTIDE SEQUENCE [LARGE SCALE GENOMIC DNA]</scope>
    <source>
        <strain evidence="2 3">CECT 8305</strain>
    </source>
</reference>
<evidence type="ECO:0000313" key="2">
    <source>
        <dbReference type="EMBL" id="MBB5937848.1"/>
    </source>
</evidence>
<dbReference type="GO" id="GO:0019748">
    <property type="term" value="P:secondary metabolic process"/>
    <property type="evidence" value="ECO:0007669"/>
    <property type="project" value="InterPro"/>
</dbReference>
<dbReference type="Pfam" id="PF04655">
    <property type="entry name" value="APH_6_hur"/>
    <property type="match status" value="1"/>
</dbReference>
<keyword evidence="2" id="KW-0808">Transferase</keyword>
<sequence length="367" mass="37948">MPPSSAPDALASATTSSPAVEAGGLSVAAPHAPIAPTMPIESAPSPRVATPSAAGPADAALVPPGLPVVTEMSKTASGRTWLAGLPALIGEFRDRWSLRLGPPIHGGSCSWVAPATLPGGGAAVLKLTWPHREASGEAAGLRSWDGNGAVRLLAADSGRYALLVERCTPGIELGDAAHVPTEARLTAAAELLNGLWSAPPPTNSGLERVAAVASEWARQVEERMTRLTPGYDPALVAIGVKLLRTLPGTAMREVVVHGDLNPGNVLAAGRRPWLAIDPKPMVGDPAYDAWPLLTQLDEPFELADPRPVLADRYALVADVVGEDARRLLAWSVARAVESALWFAAMGEIADGAEEMAQARTLAGLAGL</sequence>
<evidence type="ECO:0000256" key="1">
    <source>
        <dbReference type="SAM" id="MobiDB-lite"/>
    </source>
</evidence>
<name>A0A7W9V077_9ACTN</name>
<organism evidence="2 3">
    <name type="scientific">Streptomyces zagrosensis</name>
    <dbReference type="NCBI Taxonomy" id="1042984"/>
    <lineage>
        <taxon>Bacteria</taxon>
        <taxon>Bacillati</taxon>
        <taxon>Actinomycetota</taxon>
        <taxon>Actinomycetes</taxon>
        <taxon>Kitasatosporales</taxon>
        <taxon>Streptomycetaceae</taxon>
        <taxon>Streptomyces</taxon>
    </lineage>
</organism>
<dbReference type="EMBL" id="JACHJL010000013">
    <property type="protein sequence ID" value="MBB5937848.1"/>
    <property type="molecule type" value="Genomic_DNA"/>
</dbReference>
<dbReference type="InterPro" id="IPR011009">
    <property type="entry name" value="Kinase-like_dom_sf"/>
</dbReference>
<gene>
    <name evidence="2" type="ORF">FHS42_004932</name>
</gene>
<dbReference type="SUPFAM" id="SSF56112">
    <property type="entry name" value="Protein kinase-like (PK-like)"/>
    <property type="match status" value="1"/>
</dbReference>
<dbReference type="EC" id="2.7.1.72" evidence="2"/>
<keyword evidence="3" id="KW-1185">Reference proteome</keyword>
<dbReference type="Gene3D" id="3.90.1200.10">
    <property type="match status" value="1"/>
</dbReference>
<dbReference type="InterPro" id="IPR006748">
    <property type="entry name" value="NH2Glyco/OHUrea_AB-resist_kin"/>
</dbReference>
<keyword evidence="2" id="KW-0418">Kinase</keyword>
<dbReference type="AlphaFoldDB" id="A0A7W9V077"/>
<dbReference type="RefSeq" id="WP_246495288.1">
    <property type="nucleotide sequence ID" value="NZ_JACHJL010000013.1"/>
</dbReference>
<feature type="region of interest" description="Disordered" evidence="1">
    <location>
        <begin position="1"/>
        <end position="24"/>
    </location>
</feature>
<proteinExistence type="predicted"/>
<evidence type="ECO:0000313" key="3">
    <source>
        <dbReference type="Proteomes" id="UP000588098"/>
    </source>
</evidence>
<feature type="compositionally biased region" description="Low complexity" evidence="1">
    <location>
        <begin position="1"/>
        <end position="19"/>
    </location>
</feature>
<dbReference type="GO" id="GO:0050300">
    <property type="term" value="F:aminoglycoside 6-kinase activity"/>
    <property type="evidence" value="ECO:0007669"/>
    <property type="project" value="UniProtKB-EC"/>
</dbReference>